<dbReference type="AlphaFoldDB" id="A0A1L3ZAZ1"/>
<proteinExistence type="predicted"/>
<protein>
    <submittedName>
        <fullName evidence="2">Uncharacterized protein</fullName>
    </submittedName>
</protein>
<dbReference type="EMBL" id="CP018228">
    <property type="protein sequence ID" value="API52813.1"/>
    <property type="molecule type" value="Genomic_DNA"/>
</dbReference>
<organism evidence="2 3">
    <name type="scientific">Rhizobium leguminosarum</name>
    <dbReference type="NCBI Taxonomy" id="384"/>
    <lineage>
        <taxon>Bacteria</taxon>
        <taxon>Pseudomonadati</taxon>
        <taxon>Pseudomonadota</taxon>
        <taxon>Alphaproteobacteria</taxon>
        <taxon>Hyphomicrobiales</taxon>
        <taxon>Rhizobiaceae</taxon>
        <taxon>Rhizobium/Agrobacterium group</taxon>
        <taxon>Rhizobium</taxon>
    </lineage>
</organism>
<feature type="region of interest" description="Disordered" evidence="1">
    <location>
        <begin position="95"/>
        <end position="139"/>
    </location>
</feature>
<dbReference type="Proteomes" id="UP000183050">
    <property type="component" value="Chromosome"/>
</dbReference>
<evidence type="ECO:0000313" key="2">
    <source>
        <dbReference type="EMBL" id="API52813.1"/>
    </source>
</evidence>
<name>A0A1L3ZAZ1_RHILE</name>
<dbReference type="RefSeq" id="WP_072639263.1">
    <property type="nucleotide sequence ID" value="NZ_CP018228.1"/>
</dbReference>
<feature type="compositionally biased region" description="Polar residues" evidence="1">
    <location>
        <begin position="121"/>
        <end position="130"/>
    </location>
</feature>
<evidence type="ECO:0000256" key="1">
    <source>
        <dbReference type="SAM" id="MobiDB-lite"/>
    </source>
</evidence>
<accession>A0A1L3ZAZ1</accession>
<evidence type="ECO:0000313" key="3">
    <source>
        <dbReference type="Proteomes" id="UP000183050"/>
    </source>
</evidence>
<reference evidence="2 3" key="1">
    <citation type="submission" date="2016-11" db="EMBL/GenBank/DDBJ databases">
        <title>Rhizobium leguminosarum bv. viciae strain Vaf12 isolated from Vavilovia formosa root nodules from Russia, Dagestan.</title>
        <authorList>
            <person name="Kimeklis A."/>
        </authorList>
    </citation>
    <scope>NUCLEOTIDE SEQUENCE [LARGE SCALE GENOMIC DNA]</scope>
    <source>
        <strain evidence="2 3">Vaf-108</strain>
    </source>
</reference>
<gene>
    <name evidence="2" type="ORF">BMW22_15395</name>
</gene>
<sequence>MNKTPNDLVQVSIFPRSEDWERLELAIRSIAKRNPLSAWTDRESSSALLTGASQADIDVNAAGIRASSARKFDVSSGDRSMSFIRKSYSRSEAQAEGLAQKGPAFHMSGSAKPRPLVFDTESGSKGNNALRTVMDAHPA</sequence>